<feature type="region of interest" description="Disordered" evidence="8">
    <location>
        <begin position="759"/>
        <end position="796"/>
    </location>
</feature>
<evidence type="ECO:0000256" key="7">
    <source>
        <dbReference type="SAM" id="Coils"/>
    </source>
</evidence>
<reference evidence="10 11" key="1">
    <citation type="submission" date="2014-11" db="EMBL/GenBank/DDBJ databases">
        <authorList>
            <person name="Zhu J."/>
            <person name="Qi W."/>
            <person name="Song R."/>
        </authorList>
    </citation>
    <scope>NUCLEOTIDE SEQUENCE [LARGE SCALE GENOMIC DNA]</scope>
</reference>
<feature type="region of interest" description="Disordered" evidence="8">
    <location>
        <begin position="471"/>
        <end position="524"/>
    </location>
</feature>
<keyword evidence="7" id="KW-0175">Coiled coil</keyword>
<dbReference type="GO" id="GO:0016020">
    <property type="term" value="C:membrane"/>
    <property type="evidence" value="ECO:0007669"/>
    <property type="project" value="UniProtKB-SubCell"/>
</dbReference>
<feature type="coiled-coil region" evidence="7">
    <location>
        <begin position="411"/>
        <end position="441"/>
    </location>
</feature>
<evidence type="ECO:0008006" key="12">
    <source>
        <dbReference type="Google" id="ProtNLM"/>
    </source>
</evidence>
<keyword evidence="9" id="KW-0732">Signal</keyword>
<feature type="compositionally biased region" description="Polar residues" evidence="8">
    <location>
        <begin position="759"/>
        <end position="777"/>
    </location>
</feature>
<dbReference type="InterPro" id="IPR052374">
    <property type="entry name" value="SERAC1"/>
</dbReference>
<evidence type="ECO:0000313" key="10">
    <source>
        <dbReference type="EMBL" id="CEM11272.1"/>
    </source>
</evidence>
<feature type="compositionally biased region" description="Polar residues" evidence="8">
    <location>
        <begin position="477"/>
        <end position="486"/>
    </location>
</feature>
<dbReference type="PANTHER" id="PTHR48182:SF2">
    <property type="entry name" value="PROTEIN SERAC1"/>
    <property type="match status" value="1"/>
</dbReference>
<evidence type="ECO:0000256" key="1">
    <source>
        <dbReference type="ARBA" id="ARBA00004173"/>
    </source>
</evidence>
<evidence type="ECO:0000256" key="2">
    <source>
        <dbReference type="ARBA" id="ARBA00004240"/>
    </source>
</evidence>
<evidence type="ECO:0000313" key="11">
    <source>
        <dbReference type="Proteomes" id="UP000041254"/>
    </source>
</evidence>
<evidence type="ECO:0000256" key="5">
    <source>
        <dbReference type="ARBA" id="ARBA00023128"/>
    </source>
</evidence>
<dbReference type="SUPFAM" id="SSF53474">
    <property type="entry name" value="alpha/beta-Hydrolases"/>
    <property type="match status" value="1"/>
</dbReference>
<evidence type="ECO:0000256" key="4">
    <source>
        <dbReference type="ARBA" id="ARBA00022824"/>
    </source>
</evidence>
<keyword evidence="5" id="KW-0496">Mitochondrion</keyword>
<keyword evidence="6" id="KW-0472">Membrane</keyword>
<accession>A0A0G4FDH6</accession>
<evidence type="ECO:0000256" key="3">
    <source>
        <dbReference type="ARBA" id="ARBA00004370"/>
    </source>
</evidence>
<evidence type="ECO:0000256" key="9">
    <source>
        <dbReference type="SAM" id="SignalP"/>
    </source>
</evidence>
<dbReference type="InterPro" id="IPR029058">
    <property type="entry name" value="AB_hydrolase_fold"/>
</dbReference>
<dbReference type="Proteomes" id="UP000041254">
    <property type="component" value="Unassembled WGS sequence"/>
</dbReference>
<comment type="subcellular location">
    <subcellularLocation>
        <location evidence="2">Endoplasmic reticulum</location>
    </subcellularLocation>
    <subcellularLocation>
        <location evidence="3">Membrane</location>
    </subcellularLocation>
    <subcellularLocation>
        <location evidence="1">Mitochondrion</location>
    </subcellularLocation>
</comment>
<dbReference type="PANTHER" id="PTHR48182">
    <property type="entry name" value="PROTEIN SERAC1"/>
    <property type="match status" value="1"/>
</dbReference>
<gene>
    <name evidence="10" type="ORF">Vbra_5785</name>
</gene>
<organism evidence="10 11">
    <name type="scientific">Vitrella brassicaformis (strain CCMP3155)</name>
    <dbReference type="NCBI Taxonomy" id="1169540"/>
    <lineage>
        <taxon>Eukaryota</taxon>
        <taxon>Sar</taxon>
        <taxon>Alveolata</taxon>
        <taxon>Colpodellida</taxon>
        <taxon>Vitrellaceae</taxon>
        <taxon>Vitrella</taxon>
    </lineage>
</organism>
<dbReference type="GO" id="GO:0005739">
    <property type="term" value="C:mitochondrion"/>
    <property type="evidence" value="ECO:0007669"/>
    <property type="project" value="UniProtKB-SubCell"/>
</dbReference>
<proteinExistence type="predicted"/>
<dbReference type="AlphaFoldDB" id="A0A0G4FDH6"/>
<feature type="chain" id="PRO_5005188438" description="DUF676 domain-containing protein" evidence="9">
    <location>
        <begin position="25"/>
        <end position="840"/>
    </location>
</feature>
<dbReference type="OrthoDB" id="5086500at2759"/>
<name>A0A0G4FDH6_VITBC</name>
<protein>
    <recommendedName>
        <fullName evidence="12">DUF676 domain-containing protein</fullName>
    </recommendedName>
</protein>
<dbReference type="GO" id="GO:0005783">
    <property type="term" value="C:endoplasmic reticulum"/>
    <property type="evidence" value="ECO:0007669"/>
    <property type="project" value="UniProtKB-SubCell"/>
</dbReference>
<dbReference type="InParanoid" id="A0A0G4FDH6"/>
<dbReference type="Gene3D" id="3.40.50.1820">
    <property type="entry name" value="alpha/beta hydrolase"/>
    <property type="match status" value="1"/>
</dbReference>
<evidence type="ECO:0000256" key="6">
    <source>
        <dbReference type="ARBA" id="ARBA00023136"/>
    </source>
</evidence>
<dbReference type="VEuPathDB" id="CryptoDB:Vbra_5785"/>
<dbReference type="EMBL" id="CDMY01000412">
    <property type="protein sequence ID" value="CEM11272.1"/>
    <property type="molecule type" value="Genomic_DNA"/>
</dbReference>
<feature type="region of interest" description="Disordered" evidence="8">
    <location>
        <begin position="235"/>
        <end position="256"/>
    </location>
</feature>
<evidence type="ECO:0000256" key="8">
    <source>
        <dbReference type="SAM" id="MobiDB-lite"/>
    </source>
</evidence>
<keyword evidence="4" id="KW-0256">Endoplasmic reticulum</keyword>
<sequence>MTGQRLRRALFLLAICLQIHLSLAALDDSFPQRYRASAFTRPSTWLTQPARQQRDEDSAQKGGRRWVRWSVGLCLVGAAHGLAGAAWAASARRRGVPITRPWRMVGPRLPRLPWANRLSFVAPRALPVGASRYRLSVCRWLRMGDIAPVKAEGGTDVMQMEVGGGAAMKRRGGEISPWPRVADGVYAMFVPPAHDASEPPSKGAGEPSHPSCVPIDIVLVHGLRGSAFKTWRRLKGEEDNAEQQSSGPNVDKTSNRPVAAAVRAHPSAGSRGRLPHAIPSRIVAEPLRRPAPSRGRRVITALYSSRSNNAAAEAPVATCDGSPAADVDVDVGVGVNGSESVSEWLADLDRELSSIREADEADDLRASESDGGFALRVRHFAKQLAMSPVNLGRFWGRLLSEAGKGVDGATTEALVEGLQHIERQLQQEEQQQTEMEDMASNQDEHWPRELLPVDFPQSRIFVVNYPAPLFRQRTPRHSPSTSSQANRHPHQHNDHRSDSPTRPHRVKTAGAHSEPPRALAGHSLEGGSALAAKNNRGRRLKGGQMDDIAASPSHVDTPSSPATRRGEGDNGRGQGRMTRASHLKHLAATLLHNLREAGVGVPGRPVIFVCHSLGGLLTKLLLEADKDLRRATRGVAFYGVPHLGAPLARVPRLFRPMFSGITHNLRPSDELHRLNENFKHISQNENIRVLSMAESIPVELPFNQKDLVVPLASAYPQYGELRVVAAANHMNICKVAHRHDVRYDALRRFIARILDEEFSSSSTSGPTMRTMEATPNQLHHPKRERKTVTKRPDKLSVASPVSKAVVKKAAAASVRRLRNPARVLLAGAKRRRARVGIHAG</sequence>
<feature type="region of interest" description="Disordered" evidence="8">
    <location>
        <begin position="537"/>
        <end position="577"/>
    </location>
</feature>
<feature type="signal peptide" evidence="9">
    <location>
        <begin position="1"/>
        <end position="24"/>
    </location>
</feature>
<feature type="compositionally biased region" description="Polar residues" evidence="8">
    <location>
        <begin position="242"/>
        <end position="256"/>
    </location>
</feature>
<feature type="compositionally biased region" description="Basic and acidic residues" evidence="8">
    <location>
        <begin position="491"/>
        <end position="501"/>
    </location>
</feature>
<keyword evidence="11" id="KW-1185">Reference proteome</keyword>